<dbReference type="AlphaFoldDB" id="I4E7L7"/>
<name>I4E7L7_NEIME</name>
<gene>
    <name evidence="1" type="ORF">NMALPHA522_1794</name>
</gene>
<reference evidence="1" key="1">
    <citation type="submission" date="2011-03" db="EMBL/GenBank/DDBJ databases">
        <title>Draft genome of Neisseria meningitidis strain alpha522.</title>
        <authorList>
            <person name="Schoen C."/>
            <person name="Blom J."/>
        </authorList>
    </citation>
    <scope>NUCLEOTIDE SEQUENCE</scope>
    <source>
        <strain evidence="1">Alpha522</strain>
    </source>
</reference>
<evidence type="ECO:0000313" key="1">
    <source>
        <dbReference type="EMBL" id="CCA45335.1"/>
    </source>
</evidence>
<dbReference type="EMBL" id="FR845715">
    <property type="protein sequence ID" value="CCA45335.1"/>
    <property type="molecule type" value="Genomic_DNA"/>
</dbReference>
<organism evidence="1">
    <name type="scientific">Neisseria meningitidis alpha522</name>
    <dbReference type="NCBI Taxonomy" id="996307"/>
    <lineage>
        <taxon>Bacteria</taxon>
        <taxon>Pseudomonadati</taxon>
        <taxon>Pseudomonadota</taxon>
        <taxon>Betaproteobacteria</taxon>
        <taxon>Neisseriales</taxon>
        <taxon>Neisseriaceae</taxon>
        <taxon>Neisseria</taxon>
    </lineage>
</organism>
<protein>
    <submittedName>
        <fullName evidence="1">Uncharacterized protein</fullName>
    </submittedName>
</protein>
<sequence length="39" mass="4499">MRTGVCGVCAEVLILQSIKVLYVNKQKNKKLYFKKINLN</sequence>
<proteinExistence type="predicted"/>
<accession>I4E7L7</accession>